<organism evidence="2 3">
    <name type="scientific">Chondrus crispus</name>
    <name type="common">Carrageen Irish moss</name>
    <name type="synonym">Polymorpha crispa</name>
    <dbReference type="NCBI Taxonomy" id="2769"/>
    <lineage>
        <taxon>Eukaryota</taxon>
        <taxon>Rhodophyta</taxon>
        <taxon>Florideophyceae</taxon>
        <taxon>Rhodymeniophycidae</taxon>
        <taxon>Gigartinales</taxon>
        <taxon>Gigartinaceae</taxon>
        <taxon>Chondrus</taxon>
    </lineage>
</organism>
<dbReference type="GeneID" id="17322234"/>
<evidence type="ECO:0000256" key="1">
    <source>
        <dbReference type="SAM" id="MobiDB-lite"/>
    </source>
</evidence>
<protein>
    <submittedName>
        <fullName evidence="2">Uncharacterized protein</fullName>
    </submittedName>
</protein>
<keyword evidence="3" id="KW-1185">Reference proteome</keyword>
<dbReference type="EMBL" id="HG001706">
    <property type="protein sequence ID" value="CDF34699.1"/>
    <property type="molecule type" value="Genomic_DNA"/>
</dbReference>
<proteinExistence type="predicted"/>
<dbReference type="RefSeq" id="XP_005714518.1">
    <property type="nucleotide sequence ID" value="XM_005714461.1"/>
</dbReference>
<sequence>MRLPKHHESRNRCRCVRLCALIQESCRQLNPIPGLTMGMRGMHLTPRPMQSSKIPNFESPPCYM</sequence>
<dbReference type="Gramene" id="CDF34699">
    <property type="protein sequence ID" value="CDF34699"/>
    <property type="gene ID" value="CHC_T00003617001"/>
</dbReference>
<reference evidence="3" key="1">
    <citation type="journal article" date="2013" name="Proc. Natl. Acad. Sci. U.S.A.">
        <title>Genome structure and metabolic features in the red seaweed Chondrus crispus shed light on evolution of the Archaeplastida.</title>
        <authorList>
            <person name="Collen J."/>
            <person name="Porcel B."/>
            <person name="Carre W."/>
            <person name="Ball S.G."/>
            <person name="Chaparro C."/>
            <person name="Tonon T."/>
            <person name="Barbeyron T."/>
            <person name="Michel G."/>
            <person name="Noel B."/>
            <person name="Valentin K."/>
            <person name="Elias M."/>
            <person name="Artiguenave F."/>
            <person name="Arun A."/>
            <person name="Aury J.M."/>
            <person name="Barbosa-Neto J.F."/>
            <person name="Bothwell J.H."/>
            <person name="Bouget F.Y."/>
            <person name="Brillet L."/>
            <person name="Cabello-Hurtado F."/>
            <person name="Capella-Gutierrez S."/>
            <person name="Charrier B."/>
            <person name="Cladiere L."/>
            <person name="Cock J.M."/>
            <person name="Coelho S.M."/>
            <person name="Colleoni C."/>
            <person name="Czjzek M."/>
            <person name="Da Silva C."/>
            <person name="Delage L."/>
            <person name="Denoeud F."/>
            <person name="Deschamps P."/>
            <person name="Dittami S.M."/>
            <person name="Gabaldon T."/>
            <person name="Gachon C.M."/>
            <person name="Groisillier A."/>
            <person name="Herve C."/>
            <person name="Jabbari K."/>
            <person name="Katinka M."/>
            <person name="Kloareg B."/>
            <person name="Kowalczyk N."/>
            <person name="Labadie K."/>
            <person name="Leblanc C."/>
            <person name="Lopez P.J."/>
            <person name="McLachlan D.H."/>
            <person name="Meslet-Cladiere L."/>
            <person name="Moustafa A."/>
            <person name="Nehr Z."/>
            <person name="Nyvall Collen P."/>
            <person name="Panaud O."/>
            <person name="Partensky F."/>
            <person name="Poulain J."/>
            <person name="Rensing S.A."/>
            <person name="Rousvoal S."/>
            <person name="Samson G."/>
            <person name="Symeonidi A."/>
            <person name="Weissenbach J."/>
            <person name="Zambounis A."/>
            <person name="Wincker P."/>
            <person name="Boyen C."/>
        </authorList>
    </citation>
    <scope>NUCLEOTIDE SEQUENCE [LARGE SCALE GENOMIC DNA]</scope>
    <source>
        <strain evidence="3">cv. Stackhouse</strain>
    </source>
</reference>
<dbReference type="AlphaFoldDB" id="R7Q9G4"/>
<dbReference type="KEGG" id="ccp:CHC_T00003617001"/>
<dbReference type="Proteomes" id="UP000012073">
    <property type="component" value="Unassembled WGS sequence"/>
</dbReference>
<name>R7Q9G4_CHOCR</name>
<evidence type="ECO:0000313" key="2">
    <source>
        <dbReference type="EMBL" id="CDF34699.1"/>
    </source>
</evidence>
<evidence type="ECO:0000313" key="3">
    <source>
        <dbReference type="Proteomes" id="UP000012073"/>
    </source>
</evidence>
<gene>
    <name evidence="2" type="ORF">CHC_T00003617001</name>
</gene>
<feature type="region of interest" description="Disordered" evidence="1">
    <location>
        <begin position="41"/>
        <end position="64"/>
    </location>
</feature>
<accession>R7Q9G4</accession>